<reference evidence="3" key="1">
    <citation type="journal article" date="2015" name="Nature">
        <title>Complex archaea that bridge the gap between prokaryotes and eukaryotes.</title>
        <authorList>
            <person name="Spang A."/>
            <person name="Saw J.H."/>
            <person name="Jorgensen S.L."/>
            <person name="Zaremba-Niedzwiedzka K."/>
            <person name="Martijn J."/>
            <person name="Lind A.E."/>
            <person name="van Eijk R."/>
            <person name="Schleper C."/>
            <person name="Guy L."/>
            <person name="Ettema T.J."/>
        </authorList>
    </citation>
    <scope>NUCLEOTIDE SEQUENCE</scope>
</reference>
<dbReference type="InterPro" id="IPR003961">
    <property type="entry name" value="FN3_dom"/>
</dbReference>
<dbReference type="AlphaFoldDB" id="A0A0F9LLR2"/>
<feature type="domain" description="Fibronectin type-III" evidence="2">
    <location>
        <begin position="317"/>
        <end position="418"/>
    </location>
</feature>
<organism evidence="3">
    <name type="scientific">marine sediment metagenome</name>
    <dbReference type="NCBI Taxonomy" id="412755"/>
    <lineage>
        <taxon>unclassified sequences</taxon>
        <taxon>metagenomes</taxon>
        <taxon>ecological metagenomes</taxon>
    </lineage>
</organism>
<feature type="compositionally biased region" description="Polar residues" evidence="1">
    <location>
        <begin position="59"/>
        <end position="68"/>
    </location>
</feature>
<sequence>MGVSIRETCQEYLKRRLSEGWAALYLNEYKVVLFSPDGGIRRELDLRNDVETLRPNGAGSLTQQSGTPGANWANVDDAGGGDGDSSYNYEGTFDNEATDFYALPASSGSGTINKITVYGRVKMNEVGSFNMFNIRIWTNSTIYSIGKTITTSYVLYSGDWVQNPFTTAAWTWAEIDALEIGDEIQTNVGGEDQHITQVYVEVDYTPPVVPTVTTQAATSVEATTATGNGNITNTGGENCDYRGIAWDTVSRGDPGGLSPAASAYANYNSQGPGSYGTGAFTRSITGLPTGDTIYARAYAHNSAGWNWGAQVSFLTKPAAPTSVVASDNLNDKVTITWVKATGATGYQIYRDGTPLGWLGDVATGDDTGAGAPSITPGAAVAGDGLSTAHVSLSITGEGTNNGTTHTYKVRARNATGESVDSATDTGKRIPGALTCQWQRSAADSDASYSNISGTTEAYDDTGAPAPTITPGTASATDGPSTAYVTLSLAGESANIGAGRYYRCVLNASGCTQQITGVNRGYRGVGGLTYQWRRSAGDSDASYSNIGGATTDPYNDTGAPAGVITPGTASATNGSSAAHVTLSLAGESVADGAGRWYYCEVSATGAVTQDSTHNRGYRGVGALTRQWYRSAGDSDATYSLLSGATTDPYNDTTAPAPTITPGTGDASDGTSSVHVALSLSGQSANVGAGRFYKCLVSATGASSQYSTANRGYRAPGALTYQWQRSAADSDASYSNIGGATTDPYNDTGAPGNGEGRYFQCVENATGAAEQTSSSDRGYRWMGGKTAGMAAKMIMGPTTSL</sequence>
<accession>A0A0F9LLR2</accession>
<evidence type="ECO:0000313" key="3">
    <source>
        <dbReference type="EMBL" id="KKM88166.1"/>
    </source>
</evidence>
<comment type="caution">
    <text evidence="3">The sequence shown here is derived from an EMBL/GenBank/DDBJ whole genome shotgun (WGS) entry which is preliminary data.</text>
</comment>
<proteinExistence type="predicted"/>
<evidence type="ECO:0000256" key="1">
    <source>
        <dbReference type="SAM" id="MobiDB-lite"/>
    </source>
</evidence>
<protein>
    <recommendedName>
        <fullName evidence="2">Fibronectin type-III domain-containing protein</fullName>
    </recommendedName>
</protein>
<feature type="compositionally biased region" description="Low complexity" evidence="1">
    <location>
        <begin position="461"/>
        <end position="476"/>
    </location>
</feature>
<evidence type="ECO:0000259" key="2">
    <source>
        <dbReference type="SMART" id="SM00060"/>
    </source>
</evidence>
<dbReference type="InterPro" id="IPR013783">
    <property type="entry name" value="Ig-like_fold"/>
</dbReference>
<dbReference type="InterPro" id="IPR036116">
    <property type="entry name" value="FN3_sf"/>
</dbReference>
<gene>
    <name evidence="3" type="ORF">LCGC14_1261500</name>
</gene>
<dbReference type="SUPFAM" id="SSF49265">
    <property type="entry name" value="Fibronectin type III"/>
    <property type="match status" value="1"/>
</dbReference>
<dbReference type="Gene3D" id="2.60.40.10">
    <property type="entry name" value="Immunoglobulins"/>
    <property type="match status" value="1"/>
</dbReference>
<name>A0A0F9LLR2_9ZZZZ</name>
<feature type="region of interest" description="Disordered" evidence="1">
    <location>
        <begin position="55"/>
        <end position="77"/>
    </location>
</feature>
<feature type="compositionally biased region" description="Polar residues" evidence="1">
    <location>
        <begin position="446"/>
        <end position="455"/>
    </location>
</feature>
<feature type="region of interest" description="Disordered" evidence="1">
    <location>
        <begin position="446"/>
        <end position="477"/>
    </location>
</feature>
<dbReference type="EMBL" id="LAZR01006997">
    <property type="protein sequence ID" value="KKM88166.1"/>
    <property type="molecule type" value="Genomic_DNA"/>
</dbReference>
<dbReference type="SMART" id="SM00060">
    <property type="entry name" value="FN3"/>
    <property type="match status" value="1"/>
</dbReference>